<dbReference type="PANTHER" id="PTHR45766:SF6">
    <property type="entry name" value="SWI_SNF-RELATED MATRIX-ASSOCIATED ACTIN-DEPENDENT REGULATOR OF CHROMATIN SUBFAMILY A-LIKE PROTEIN 1"/>
    <property type="match status" value="1"/>
</dbReference>
<keyword evidence="7 10" id="KW-0175">Coiled coil</keyword>
<dbReference type="PROSITE" id="PS51194">
    <property type="entry name" value="HELICASE_CTER"/>
    <property type="match status" value="1"/>
</dbReference>
<dbReference type="InterPro" id="IPR038718">
    <property type="entry name" value="SNF2-like_sf"/>
</dbReference>
<dbReference type="InterPro" id="IPR055260">
    <property type="entry name" value="Ndc80_CH"/>
</dbReference>
<dbReference type="EnsemblMetazoa" id="PPA33877.1">
    <property type="protein sequence ID" value="PPA33877.1"/>
    <property type="gene ID" value="WBGene00272246"/>
</dbReference>
<dbReference type="Gene3D" id="3.40.50.10810">
    <property type="entry name" value="Tandem AAA-ATPase domain"/>
    <property type="match status" value="1"/>
</dbReference>
<comment type="similarity">
    <text evidence="2">Belongs to the NDC80/HEC1 family.</text>
</comment>
<dbReference type="InterPro" id="IPR014001">
    <property type="entry name" value="Helicase_ATP-bd"/>
</dbReference>
<accession>A0A2A6CHM3</accession>
<dbReference type="GO" id="GO:0000775">
    <property type="term" value="C:chromosome, centromeric region"/>
    <property type="evidence" value="ECO:0007669"/>
    <property type="project" value="UniProtKB-SubCell"/>
</dbReference>
<dbReference type="GO" id="GO:0031297">
    <property type="term" value="P:replication fork processing"/>
    <property type="evidence" value="ECO:0000318"/>
    <property type="project" value="GO_Central"/>
</dbReference>
<dbReference type="CDD" id="cd18793">
    <property type="entry name" value="SF2_C_SNF"/>
    <property type="match status" value="1"/>
</dbReference>
<feature type="compositionally biased region" description="Low complexity" evidence="11">
    <location>
        <begin position="21"/>
        <end position="34"/>
    </location>
</feature>
<keyword evidence="5" id="KW-0498">Mitosis</keyword>
<keyword evidence="3" id="KW-0158">Chromosome</keyword>
<dbReference type="GO" id="GO:0016787">
    <property type="term" value="F:hydrolase activity"/>
    <property type="evidence" value="ECO:0007669"/>
    <property type="project" value="UniProtKB-KW"/>
</dbReference>
<keyword evidence="6" id="KW-0378">Hydrolase</keyword>
<evidence type="ECO:0000256" key="10">
    <source>
        <dbReference type="SAM" id="Coils"/>
    </source>
</evidence>
<evidence type="ECO:0000256" key="8">
    <source>
        <dbReference type="ARBA" id="ARBA00023306"/>
    </source>
</evidence>
<evidence type="ECO:0000256" key="7">
    <source>
        <dbReference type="ARBA" id="ARBA00023054"/>
    </source>
</evidence>
<accession>A0A8R1YLI8</accession>
<dbReference type="InterPro" id="IPR027417">
    <property type="entry name" value="P-loop_NTPase"/>
</dbReference>
<dbReference type="Gene3D" id="3.40.50.300">
    <property type="entry name" value="P-loop containing nucleotide triphosphate hydrolases"/>
    <property type="match status" value="1"/>
</dbReference>
<evidence type="ECO:0000256" key="4">
    <source>
        <dbReference type="ARBA" id="ARBA00022618"/>
    </source>
</evidence>
<evidence type="ECO:0000313" key="12">
    <source>
        <dbReference type="EnsemblMetazoa" id="PPA33877.1"/>
    </source>
</evidence>
<dbReference type="InterPro" id="IPR001650">
    <property type="entry name" value="Helicase_C-like"/>
</dbReference>
<feature type="region of interest" description="Disordered" evidence="11">
    <location>
        <begin position="1"/>
        <end position="34"/>
    </location>
</feature>
<dbReference type="InterPro" id="IPR000330">
    <property type="entry name" value="SNF2_N"/>
</dbReference>
<sequence>MVFREPHTPGKTPVGRRTMDSNAPRSSFAPASSSAAMRRSSSVFGNNLHGSTVFKDKRNLQGNKMVMVQKIFNFCNGEFAMDDVKQPTRRKFLEIFTYIYGSIEDNYTMLEGKKAQEEQNTEIIKVFKNLGYPVTIKNSTLTSLNAPTSWPHLLGALTWMVELVEFYHKITLEQFMNNSEKADILRYQSDASIARSFFDVKRDNMSENEKNDIAQDIIKDQVHKFKIHLEGYLDVQSKMEESSLRCKELEDEIAALELEKQNDRCGILQEEIKTIELDIKNLEKWLTGMKKEEENARKGSENERRDIMELEASIAEINAVIKDKQRQIEEQTRRTGLDSAAIRALAMEKESLEEQLKVINDELETLSKKRYNLAPKATTAFVQEQAKFRRLVQRVYDVRMNYLDDNATPLITNIPGDIKSLIESLTGDLRRLFTKTKTELETRLKDVESSTRRLASDERRLNDEDARVDKENRAEEVAMEKEERERIMEREDWERENNLKEREKQSADVEKETILGSQKEIGQLKQLIHEAELDLTEAKTTCQTKKTEFDGKLEARVFELADVLENTILPMISSSLPPLSDEQRAKIAANRARALELQAKKRAEPFAVATSNNGPVTVPTVPQATVQTVTVAAAEVRQPLSVQQPQLIRSLSDGPRQEQPAPVRTNTGPLTAEQLAQIQKNREAALARRAAAAMGIQPASSSSSTTVAAAPEQHLAQGTSIAVPPAVPSPPNAPLFRSTVEATIVVHSSDRFKIVMCPYNSSITTALRIVPSRSWDEKLKVNTFLFQDLHVVYKILSEIKTKVNPTGDLTSGIDPGLISSLFPFQKKGVEFGIKKEGRLMIADEMGLGKSIQALAIARYFKHEFPLAIVCPSSVKSAWKLQFHRFCPAVKDNLYILEKEKDPLPGVASSNTVVIMSYDFLNRKQKALLDAHYGVWIFDESHYLKDYKAQRTKAATAIAKNAKRVILLSGTPALSRPSELFTQIRLIDSNLFTNANDFLIRYCDGKETPFGLQGKGVTNSEELSIILKKRIMIRRLKSEVLQDLPEKMRELVYISSDEIKSRIHKSGMTSSRAFDNGGWDHSDPTLMEYYMTTGTAKLSQKGINCIRIDGKTLSHKRGALCEKFQKDPSVRVAVLSITAAGEGITLTAASVVVFAEIYWIPGKMQQAEDRAHRVGQKNSVVVQYMLAKETADDLIWPLIGTKIDTLAQVNLNSEKFTNAERKDIEADNYNWNIDDDDDIAPSTTKKRKV</sequence>
<gene>
    <name evidence="12" type="primary">WBGene00272246</name>
</gene>
<dbReference type="GO" id="GO:0043596">
    <property type="term" value="C:nuclear replication fork"/>
    <property type="evidence" value="ECO:0000318"/>
    <property type="project" value="GO_Central"/>
</dbReference>
<name>A0A2A6CHM3_PRIPA</name>
<feature type="coiled-coil region" evidence="10">
    <location>
        <begin position="232"/>
        <end position="369"/>
    </location>
</feature>
<feature type="coiled-coil region" evidence="10">
    <location>
        <begin position="490"/>
        <end position="541"/>
    </location>
</feature>
<dbReference type="InterPro" id="IPR049730">
    <property type="entry name" value="SNF2/RAD54-like_C"/>
</dbReference>
<dbReference type="GO" id="GO:0051301">
    <property type="term" value="P:cell division"/>
    <property type="evidence" value="ECO:0007669"/>
    <property type="project" value="UniProtKB-KW"/>
</dbReference>
<evidence type="ECO:0000256" key="6">
    <source>
        <dbReference type="ARBA" id="ARBA00022801"/>
    </source>
</evidence>
<dbReference type="AlphaFoldDB" id="A0A2A6CHM3"/>
<dbReference type="SMART" id="SM00487">
    <property type="entry name" value="DEXDc"/>
    <property type="match status" value="1"/>
</dbReference>
<evidence type="ECO:0000256" key="3">
    <source>
        <dbReference type="ARBA" id="ARBA00022454"/>
    </source>
</evidence>
<dbReference type="InterPro" id="IPR038273">
    <property type="entry name" value="Ndc80_sf"/>
</dbReference>
<evidence type="ECO:0000256" key="2">
    <source>
        <dbReference type="ARBA" id="ARBA00007050"/>
    </source>
</evidence>
<reference evidence="13" key="1">
    <citation type="journal article" date="2008" name="Nat. Genet.">
        <title>The Pristionchus pacificus genome provides a unique perspective on nematode lifestyle and parasitism.</title>
        <authorList>
            <person name="Dieterich C."/>
            <person name="Clifton S.W."/>
            <person name="Schuster L.N."/>
            <person name="Chinwalla A."/>
            <person name="Delehaunty K."/>
            <person name="Dinkelacker I."/>
            <person name="Fulton L."/>
            <person name="Fulton R."/>
            <person name="Godfrey J."/>
            <person name="Minx P."/>
            <person name="Mitreva M."/>
            <person name="Roeseler W."/>
            <person name="Tian H."/>
            <person name="Witte H."/>
            <person name="Yang S.P."/>
            <person name="Wilson R.K."/>
            <person name="Sommer R.J."/>
        </authorList>
    </citation>
    <scope>NUCLEOTIDE SEQUENCE [LARGE SCALE GENOMIC DNA]</scope>
    <source>
        <strain evidence="13">PS312</strain>
    </source>
</reference>
<keyword evidence="4" id="KW-0132">Cell division</keyword>
<dbReference type="SMART" id="SM00490">
    <property type="entry name" value="HELICc"/>
    <property type="match status" value="1"/>
</dbReference>
<evidence type="ECO:0000256" key="5">
    <source>
        <dbReference type="ARBA" id="ARBA00022776"/>
    </source>
</evidence>
<evidence type="ECO:0000313" key="13">
    <source>
        <dbReference type="Proteomes" id="UP000005239"/>
    </source>
</evidence>
<keyword evidence="13" id="KW-1185">Reference proteome</keyword>
<dbReference type="Proteomes" id="UP000005239">
    <property type="component" value="Unassembled WGS sequence"/>
</dbReference>
<dbReference type="Gene3D" id="1.10.418.30">
    <property type="entry name" value="Ncd80 complex, Ncd80 subunit"/>
    <property type="match status" value="1"/>
</dbReference>
<proteinExistence type="inferred from homology"/>
<evidence type="ECO:0000256" key="9">
    <source>
        <dbReference type="ARBA" id="ARBA00023328"/>
    </source>
</evidence>
<dbReference type="PROSITE" id="PS51192">
    <property type="entry name" value="HELICASE_ATP_BIND_1"/>
    <property type="match status" value="1"/>
</dbReference>
<dbReference type="Pfam" id="PF03801">
    <property type="entry name" value="Ndc80_HEC"/>
    <property type="match status" value="1"/>
</dbReference>
<dbReference type="Pfam" id="PF00271">
    <property type="entry name" value="Helicase_C"/>
    <property type="match status" value="1"/>
</dbReference>
<evidence type="ECO:0000256" key="11">
    <source>
        <dbReference type="SAM" id="MobiDB-lite"/>
    </source>
</evidence>
<dbReference type="PANTHER" id="PTHR45766">
    <property type="entry name" value="DNA ANNEALING HELICASE AND ENDONUCLEASE ZRANB3 FAMILY MEMBER"/>
    <property type="match status" value="1"/>
</dbReference>
<dbReference type="Pfam" id="PF00176">
    <property type="entry name" value="SNF2-rel_dom"/>
    <property type="match status" value="1"/>
</dbReference>
<dbReference type="SUPFAM" id="SSF52540">
    <property type="entry name" value="P-loop containing nucleoside triphosphate hydrolases"/>
    <property type="match status" value="2"/>
</dbReference>
<protein>
    <submittedName>
        <fullName evidence="12">Helicase</fullName>
    </submittedName>
</protein>
<feature type="region of interest" description="Disordered" evidence="11">
    <location>
        <begin position="645"/>
        <end position="669"/>
    </location>
</feature>
<comment type="subcellular location">
    <subcellularLocation>
        <location evidence="1">Chromosome</location>
        <location evidence="1">Centromere</location>
    </subcellularLocation>
</comment>
<dbReference type="CDD" id="cd18010">
    <property type="entry name" value="DEXHc_HARP_SMARCAL1"/>
    <property type="match status" value="1"/>
</dbReference>
<keyword evidence="9" id="KW-0137">Centromere</keyword>
<dbReference type="GO" id="GO:0006281">
    <property type="term" value="P:DNA repair"/>
    <property type="evidence" value="ECO:0000318"/>
    <property type="project" value="GO_Central"/>
</dbReference>
<dbReference type="GO" id="GO:0005524">
    <property type="term" value="F:ATP binding"/>
    <property type="evidence" value="ECO:0007669"/>
    <property type="project" value="InterPro"/>
</dbReference>
<keyword evidence="8" id="KW-0131">Cell cycle</keyword>
<reference evidence="12" key="2">
    <citation type="submission" date="2022-06" db="UniProtKB">
        <authorList>
            <consortium name="EnsemblMetazoa"/>
        </authorList>
    </citation>
    <scope>IDENTIFICATION</scope>
    <source>
        <strain evidence="12">PS312</strain>
    </source>
</reference>
<organism evidence="12 13">
    <name type="scientific">Pristionchus pacificus</name>
    <name type="common">Parasitic nematode worm</name>
    <dbReference type="NCBI Taxonomy" id="54126"/>
    <lineage>
        <taxon>Eukaryota</taxon>
        <taxon>Metazoa</taxon>
        <taxon>Ecdysozoa</taxon>
        <taxon>Nematoda</taxon>
        <taxon>Chromadorea</taxon>
        <taxon>Rhabditida</taxon>
        <taxon>Rhabditina</taxon>
        <taxon>Diplogasteromorpha</taxon>
        <taxon>Diplogasteroidea</taxon>
        <taxon>Neodiplogasteridae</taxon>
        <taxon>Pristionchus</taxon>
    </lineage>
</organism>
<evidence type="ECO:0000256" key="1">
    <source>
        <dbReference type="ARBA" id="ARBA00004584"/>
    </source>
</evidence>